<evidence type="ECO:0000313" key="5">
    <source>
        <dbReference type="Proteomes" id="UP000199318"/>
    </source>
</evidence>
<evidence type="ECO:0000259" key="3">
    <source>
        <dbReference type="Pfam" id="PF02397"/>
    </source>
</evidence>
<dbReference type="GO" id="GO:0016780">
    <property type="term" value="F:phosphotransferase activity, for other substituted phosphate groups"/>
    <property type="evidence" value="ECO:0007669"/>
    <property type="project" value="TreeGrafter"/>
</dbReference>
<sequence length="201" mass="23249">MYRKIVKRMLDITISFISIFAISPVLIVSAIIIKKELGSPVLFRQKRPGYLENPIYIMKFRTMTNETDENGDLLPNEERITKLGSMMRKLSIDELPQLFNVLKGDISLVGPRPLLMDYLELYSSRQAKRHNVKPGITGLAQVNGRNGISWEEKFEYDLKYVQNQSFILDIKILIKTFVKVFKSENVSPEDRAFVERFDGNN</sequence>
<reference evidence="5" key="1">
    <citation type="submission" date="2016-10" db="EMBL/GenBank/DDBJ databases">
        <authorList>
            <person name="de Groot N.N."/>
        </authorList>
    </citation>
    <scope>NUCLEOTIDE SEQUENCE [LARGE SCALE GENOMIC DNA]</scope>
    <source>
        <strain evidence="5">10nlg</strain>
    </source>
</reference>
<dbReference type="AlphaFoldDB" id="A0A1H9QJN4"/>
<keyword evidence="2" id="KW-0812">Transmembrane</keyword>
<feature type="transmembrane region" description="Helical" evidence="2">
    <location>
        <begin position="12"/>
        <end position="33"/>
    </location>
</feature>
<protein>
    <submittedName>
        <fullName evidence="4">Sugar transferase EpsL</fullName>
    </submittedName>
</protein>
<accession>A0A1H9QJN4</accession>
<gene>
    <name evidence="4" type="ORF">SAMN05444126_10316</name>
</gene>
<keyword evidence="5" id="KW-1185">Reference proteome</keyword>
<dbReference type="PANTHER" id="PTHR30576">
    <property type="entry name" value="COLANIC BIOSYNTHESIS UDP-GLUCOSE LIPID CARRIER TRANSFERASE"/>
    <property type="match status" value="1"/>
</dbReference>
<dbReference type="EMBL" id="FOGV01000003">
    <property type="protein sequence ID" value="SER59973.1"/>
    <property type="molecule type" value="Genomic_DNA"/>
</dbReference>
<comment type="caution">
    <text evidence="4">The sequence shown here is derived from an EMBL/GenBank/DDBJ whole genome shotgun (WGS) entry which is preliminary data.</text>
</comment>
<keyword evidence="2" id="KW-1133">Transmembrane helix</keyword>
<organism evidence="4 5">
    <name type="scientific">Salisediminibacterium halotolerans</name>
    <dbReference type="NCBI Taxonomy" id="517425"/>
    <lineage>
        <taxon>Bacteria</taxon>
        <taxon>Bacillati</taxon>
        <taxon>Bacillota</taxon>
        <taxon>Bacilli</taxon>
        <taxon>Bacillales</taxon>
        <taxon>Bacillaceae</taxon>
        <taxon>Salisediminibacterium</taxon>
    </lineage>
</organism>
<comment type="similarity">
    <text evidence="1">Belongs to the bacterial sugar transferase family.</text>
</comment>
<dbReference type="STRING" id="1464123.SAMN05444126_10316"/>
<evidence type="ECO:0000313" key="4">
    <source>
        <dbReference type="EMBL" id="SER59973.1"/>
    </source>
</evidence>
<feature type="domain" description="Bacterial sugar transferase" evidence="3">
    <location>
        <begin position="7"/>
        <end position="182"/>
    </location>
</feature>
<name>A0A1H9QJN4_9BACI</name>
<dbReference type="InterPro" id="IPR003362">
    <property type="entry name" value="Bact_transf"/>
</dbReference>
<keyword evidence="4" id="KW-0808">Transferase</keyword>
<dbReference type="Proteomes" id="UP000199318">
    <property type="component" value="Unassembled WGS sequence"/>
</dbReference>
<dbReference type="Pfam" id="PF02397">
    <property type="entry name" value="Bac_transf"/>
    <property type="match status" value="1"/>
</dbReference>
<dbReference type="OrthoDB" id="9808602at2"/>
<evidence type="ECO:0000256" key="2">
    <source>
        <dbReference type="SAM" id="Phobius"/>
    </source>
</evidence>
<dbReference type="PANTHER" id="PTHR30576:SF8">
    <property type="entry name" value="UNDECAPRENYL-PHOSPHATE GALACTOSE PHOSPHOTRANSFERASE"/>
    <property type="match status" value="1"/>
</dbReference>
<keyword evidence="2" id="KW-0472">Membrane</keyword>
<evidence type="ECO:0000256" key="1">
    <source>
        <dbReference type="ARBA" id="ARBA00006464"/>
    </source>
</evidence>
<proteinExistence type="inferred from homology"/>